<feature type="transmembrane region" description="Helical" evidence="7">
    <location>
        <begin position="138"/>
        <end position="158"/>
    </location>
</feature>
<dbReference type="PANTHER" id="PTHR33048">
    <property type="entry name" value="PTH11-LIKE INTEGRAL MEMBRANE PROTEIN (AFU_ORTHOLOGUE AFUA_5G11245)"/>
    <property type="match status" value="1"/>
</dbReference>
<dbReference type="EMBL" id="JAGPNK010000001">
    <property type="protein sequence ID" value="KAH7329513.1"/>
    <property type="molecule type" value="Genomic_DNA"/>
</dbReference>
<gene>
    <name evidence="9" type="ORF">B0I35DRAFT_448605</name>
</gene>
<organism evidence="9 10">
    <name type="scientific">Stachybotrys elegans</name>
    <dbReference type="NCBI Taxonomy" id="80388"/>
    <lineage>
        <taxon>Eukaryota</taxon>
        <taxon>Fungi</taxon>
        <taxon>Dikarya</taxon>
        <taxon>Ascomycota</taxon>
        <taxon>Pezizomycotina</taxon>
        <taxon>Sordariomycetes</taxon>
        <taxon>Hypocreomycetidae</taxon>
        <taxon>Hypocreales</taxon>
        <taxon>Stachybotryaceae</taxon>
        <taxon>Stachybotrys</taxon>
    </lineage>
</organism>
<feature type="compositionally biased region" description="Basic and acidic residues" evidence="6">
    <location>
        <begin position="344"/>
        <end position="374"/>
    </location>
</feature>
<feature type="domain" description="Rhodopsin" evidence="8">
    <location>
        <begin position="48"/>
        <end position="280"/>
    </location>
</feature>
<keyword evidence="10" id="KW-1185">Reference proteome</keyword>
<evidence type="ECO:0000256" key="6">
    <source>
        <dbReference type="SAM" id="MobiDB-lite"/>
    </source>
</evidence>
<feature type="compositionally biased region" description="Basic and acidic residues" evidence="6">
    <location>
        <begin position="323"/>
        <end position="335"/>
    </location>
</feature>
<evidence type="ECO:0000313" key="10">
    <source>
        <dbReference type="Proteomes" id="UP000813444"/>
    </source>
</evidence>
<dbReference type="PANTHER" id="PTHR33048:SF124">
    <property type="entry name" value="INTEGRAL MEMBRANE PROTEIN"/>
    <property type="match status" value="1"/>
</dbReference>
<dbReference type="AlphaFoldDB" id="A0A8K0T3I9"/>
<feature type="transmembrane region" description="Helical" evidence="7">
    <location>
        <begin position="60"/>
        <end position="79"/>
    </location>
</feature>
<evidence type="ECO:0000259" key="8">
    <source>
        <dbReference type="Pfam" id="PF20684"/>
    </source>
</evidence>
<feature type="transmembrane region" description="Helical" evidence="7">
    <location>
        <begin position="99"/>
        <end position="126"/>
    </location>
</feature>
<feature type="transmembrane region" description="Helical" evidence="7">
    <location>
        <begin position="28"/>
        <end position="48"/>
    </location>
</feature>
<sequence length="410" mass="45208">MSLDNGVLFVVDVPEGEVRSFDNPPSSAAAVGPTGIVTTAIAFICVALRLFTRTYVVQDLVMIAMILSIAFLCVGSHLYTIGAGRHMWDVRLDEYNPGFLQTTLGATLTYACSISFTKLSILAFYLRISPNVMFRRAVYSLIGLIVAYTITYIFLMIFRCQPVAYGWDITIPGGTCIGNLIPMMTLSVANIMLDTAVLLLPVGVVLPLQIPRRQKISLLFLFATGGFVIAAAIQRTVIMPPLLAAYDYTWLLSEQFIWSYVEVNAGILCASVPAMKPLFMRYLPWLVMSRLRSSQENSARYATGSGMDKQSKNRKPYGQAFELHSRPEDEARSSKEDDEAMLWETKRSSNKTEAKDMGDRKDSDSLDSVSERYLGRSGGATVTAGGYLGNSKKNSTGIQITRETTVSYQG</sequence>
<evidence type="ECO:0000256" key="1">
    <source>
        <dbReference type="ARBA" id="ARBA00004141"/>
    </source>
</evidence>
<proteinExistence type="inferred from homology"/>
<keyword evidence="2 7" id="KW-0812">Transmembrane</keyword>
<feature type="transmembrane region" description="Helical" evidence="7">
    <location>
        <begin position="218"/>
        <end position="237"/>
    </location>
</feature>
<name>A0A8K0T3I9_9HYPO</name>
<evidence type="ECO:0000256" key="2">
    <source>
        <dbReference type="ARBA" id="ARBA00022692"/>
    </source>
</evidence>
<evidence type="ECO:0000313" key="9">
    <source>
        <dbReference type="EMBL" id="KAH7329513.1"/>
    </source>
</evidence>
<comment type="similarity">
    <text evidence="5">Belongs to the SAT4 family.</text>
</comment>
<keyword evidence="4 7" id="KW-0472">Membrane</keyword>
<protein>
    <recommendedName>
        <fullName evidence="8">Rhodopsin domain-containing protein</fullName>
    </recommendedName>
</protein>
<dbReference type="GO" id="GO:0016020">
    <property type="term" value="C:membrane"/>
    <property type="evidence" value="ECO:0007669"/>
    <property type="project" value="UniProtKB-SubCell"/>
</dbReference>
<feature type="transmembrane region" description="Helical" evidence="7">
    <location>
        <begin position="188"/>
        <end position="206"/>
    </location>
</feature>
<keyword evidence="3 7" id="KW-1133">Transmembrane helix</keyword>
<evidence type="ECO:0000256" key="7">
    <source>
        <dbReference type="SAM" id="Phobius"/>
    </source>
</evidence>
<dbReference type="InterPro" id="IPR052337">
    <property type="entry name" value="SAT4-like"/>
</dbReference>
<evidence type="ECO:0000256" key="5">
    <source>
        <dbReference type="ARBA" id="ARBA00038359"/>
    </source>
</evidence>
<dbReference type="OrthoDB" id="4525788at2759"/>
<feature type="compositionally biased region" description="Polar residues" evidence="6">
    <location>
        <begin position="391"/>
        <end position="410"/>
    </location>
</feature>
<comment type="subcellular location">
    <subcellularLocation>
        <location evidence="1">Membrane</location>
        <topology evidence="1">Multi-pass membrane protein</topology>
    </subcellularLocation>
</comment>
<dbReference type="Pfam" id="PF20684">
    <property type="entry name" value="Fung_rhodopsin"/>
    <property type="match status" value="1"/>
</dbReference>
<accession>A0A8K0T3I9</accession>
<dbReference type="InterPro" id="IPR049326">
    <property type="entry name" value="Rhodopsin_dom_fungi"/>
</dbReference>
<feature type="region of interest" description="Disordered" evidence="6">
    <location>
        <begin position="321"/>
        <end position="410"/>
    </location>
</feature>
<evidence type="ECO:0000256" key="3">
    <source>
        <dbReference type="ARBA" id="ARBA00022989"/>
    </source>
</evidence>
<evidence type="ECO:0000256" key="4">
    <source>
        <dbReference type="ARBA" id="ARBA00023136"/>
    </source>
</evidence>
<dbReference type="Proteomes" id="UP000813444">
    <property type="component" value="Unassembled WGS sequence"/>
</dbReference>
<reference evidence="9" key="1">
    <citation type="journal article" date="2021" name="Nat. Commun.">
        <title>Genetic determinants of endophytism in the Arabidopsis root mycobiome.</title>
        <authorList>
            <person name="Mesny F."/>
            <person name="Miyauchi S."/>
            <person name="Thiergart T."/>
            <person name="Pickel B."/>
            <person name="Atanasova L."/>
            <person name="Karlsson M."/>
            <person name="Huettel B."/>
            <person name="Barry K.W."/>
            <person name="Haridas S."/>
            <person name="Chen C."/>
            <person name="Bauer D."/>
            <person name="Andreopoulos W."/>
            <person name="Pangilinan J."/>
            <person name="LaButti K."/>
            <person name="Riley R."/>
            <person name="Lipzen A."/>
            <person name="Clum A."/>
            <person name="Drula E."/>
            <person name="Henrissat B."/>
            <person name="Kohler A."/>
            <person name="Grigoriev I.V."/>
            <person name="Martin F.M."/>
            <person name="Hacquard S."/>
        </authorList>
    </citation>
    <scope>NUCLEOTIDE SEQUENCE</scope>
    <source>
        <strain evidence="9">MPI-CAGE-CH-0235</strain>
    </source>
</reference>
<comment type="caution">
    <text evidence="9">The sequence shown here is derived from an EMBL/GenBank/DDBJ whole genome shotgun (WGS) entry which is preliminary data.</text>
</comment>